<gene>
    <name evidence="10" type="ORF">MED92_08807</name>
</gene>
<proteinExistence type="inferred from homology"/>
<feature type="binding site" evidence="8">
    <location>
        <position position="195"/>
    </location>
    <ligand>
        <name>Zn(2+)</name>
        <dbReference type="ChEBI" id="CHEBI:29105"/>
        <note>catalytic</note>
    </ligand>
</feature>
<dbReference type="InterPro" id="IPR011990">
    <property type="entry name" value="TPR-like_helical_dom_sf"/>
</dbReference>
<feature type="signal peptide" evidence="8">
    <location>
        <begin position="1"/>
        <end position="22"/>
    </location>
</feature>
<dbReference type="InterPro" id="IPR051156">
    <property type="entry name" value="Mito/Outer_Membr_Metalloprot"/>
</dbReference>
<dbReference type="InterPro" id="IPR001915">
    <property type="entry name" value="Peptidase_M48"/>
</dbReference>
<dbReference type="GO" id="GO:0004222">
    <property type="term" value="F:metalloendopeptidase activity"/>
    <property type="evidence" value="ECO:0007669"/>
    <property type="project" value="InterPro"/>
</dbReference>
<evidence type="ECO:0000256" key="2">
    <source>
        <dbReference type="ARBA" id="ARBA00022723"/>
    </source>
</evidence>
<evidence type="ECO:0000256" key="6">
    <source>
        <dbReference type="ARBA" id="ARBA00022833"/>
    </source>
</evidence>
<dbReference type="GO" id="GO:0042597">
    <property type="term" value="C:periplasmic space"/>
    <property type="evidence" value="ECO:0007669"/>
    <property type="project" value="UniProtKB-SubCell"/>
</dbReference>
<keyword evidence="2 8" id="KW-0479">Metal-binding</keyword>
<keyword evidence="11" id="KW-1185">Reference proteome</keyword>
<evidence type="ECO:0000256" key="3">
    <source>
        <dbReference type="ARBA" id="ARBA00022729"/>
    </source>
</evidence>
<comment type="caution">
    <text evidence="10">The sequence shown here is derived from an EMBL/GenBank/DDBJ whole genome shotgun (WGS) entry which is preliminary data.</text>
</comment>
<name>A0A7U8C2A8_NEPCE</name>
<feature type="binding site" evidence="8">
    <location>
        <position position="130"/>
    </location>
    <ligand>
        <name>Zn(2+)</name>
        <dbReference type="ChEBI" id="CHEBI:29105"/>
        <note>catalytic</note>
    </ligand>
</feature>
<dbReference type="GO" id="GO:0051603">
    <property type="term" value="P:proteolysis involved in protein catabolic process"/>
    <property type="evidence" value="ECO:0007669"/>
    <property type="project" value="TreeGrafter"/>
</dbReference>
<dbReference type="SUPFAM" id="SSF48452">
    <property type="entry name" value="TPR-like"/>
    <property type="match status" value="1"/>
</dbReference>
<evidence type="ECO:0000256" key="5">
    <source>
        <dbReference type="ARBA" id="ARBA00022801"/>
    </source>
</evidence>
<dbReference type="Pfam" id="PF14559">
    <property type="entry name" value="TPR_19"/>
    <property type="match status" value="1"/>
</dbReference>
<dbReference type="GO" id="GO:0008270">
    <property type="term" value="F:zinc ion binding"/>
    <property type="evidence" value="ECO:0007669"/>
    <property type="project" value="UniProtKB-UniRule"/>
</dbReference>
<dbReference type="InterPro" id="IPR030873">
    <property type="entry name" value="Protease_BepA"/>
</dbReference>
<feature type="active site" description="Proton donor" evidence="8">
    <location>
        <position position="199"/>
    </location>
</feature>
<evidence type="ECO:0000256" key="7">
    <source>
        <dbReference type="ARBA" id="ARBA00023049"/>
    </source>
</evidence>
<dbReference type="Proteomes" id="UP000002171">
    <property type="component" value="Unassembled WGS sequence"/>
</dbReference>
<feature type="chain" id="PRO_5031659687" description="Putative beta-barrel assembly-enhancing protease" evidence="8">
    <location>
        <begin position="23"/>
        <end position="478"/>
    </location>
</feature>
<dbReference type="PANTHER" id="PTHR22726">
    <property type="entry name" value="METALLOENDOPEPTIDASE OMA1"/>
    <property type="match status" value="1"/>
</dbReference>
<dbReference type="AlphaFoldDB" id="A0A7U8C2A8"/>
<organism evidence="10 11">
    <name type="scientific">Neptuniibacter caesariensis</name>
    <dbReference type="NCBI Taxonomy" id="207954"/>
    <lineage>
        <taxon>Bacteria</taxon>
        <taxon>Pseudomonadati</taxon>
        <taxon>Pseudomonadota</taxon>
        <taxon>Gammaproteobacteria</taxon>
        <taxon>Oceanospirillales</taxon>
        <taxon>Oceanospirillaceae</taxon>
        <taxon>Neptuniibacter</taxon>
    </lineage>
</organism>
<evidence type="ECO:0000256" key="1">
    <source>
        <dbReference type="ARBA" id="ARBA00022670"/>
    </source>
</evidence>
<keyword evidence="4 8" id="KW-0574">Periplasm</keyword>
<evidence type="ECO:0000256" key="4">
    <source>
        <dbReference type="ARBA" id="ARBA00022764"/>
    </source>
</evidence>
<dbReference type="PANTHER" id="PTHR22726:SF1">
    <property type="entry name" value="METALLOENDOPEPTIDASE OMA1, MITOCHONDRIAL"/>
    <property type="match status" value="1"/>
</dbReference>
<dbReference type="Gene3D" id="3.30.2010.10">
    <property type="entry name" value="Metalloproteases ('zincins'), catalytic domain"/>
    <property type="match status" value="1"/>
</dbReference>
<comment type="similarity">
    <text evidence="8">Belongs to the peptidase M48 family. BepA subfamily.</text>
</comment>
<dbReference type="EC" id="3.4.-.-" evidence="8"/>
<accession>A0A7U8C2A8</accession>
<comment type="subcellular location">
    <subcellularLocation>
        <location evidence="8">Periplasm</location>
    </subcellularLocation>
</comment>
<evidence type="ECO:0000259" key="9">
    <source>
        <dbReference type="Pfam" id="PF01435"/>
    </source>
</evidence>
<sequence precursor="true">MRGLLSAFLITLLMGSSSSALKAESQLPDIGGTGYSVLTLQQEHNLGRAWVRMLRGSSRLYKDALVSQYVEDLTWSLVTHSQLLDKRLEILVLDNPTVNAFAAPGGIIGVHTGLLLTAQNEAQLASVLAHELAHLSQRHFAAQLEEDRRNRPLFIASILGSILLAAADPEAGVVGLHSSFGAATANKLAFSRQNEREADYIGMQTLTSAGYSPNAMGNMFLQLQKQARFSRVPPEFLLTHPVTQSRISDSQSRAAGYKGGTRKLDSIDFNIARARIQANYAKDLKQLLAELDSIQKKRNSDVVKYAISYAAMKDKQFELAETTLKTISKDFSKRLSVRLLKAEIAMAQMNYSSAVKTLSKLMQVYPGNHAVSFTYADALLKMEQPSKASQVYEDLVERNPNDSRAWYLLAESYGLEGNIVGVHEARIEYFLLTANVDRALRQIEFALKDESLSTAERAKFEQRREDAKQVRESLNLDF</sequence>
<dbReference type="RefSeq" id="WP_007019430.1">
    <property type="nucleotide sequence ID" value="NZ_CH724125.1"/>
</dbReference>
<evidence type="ECO:0000313" key="11">
    <source>
        <dbReference type="Proteomes" id="UP000002171"/>
    </source>
</evidence>
<dbReference type="Gene3D" id="1.25.40.10">
    <property type="entry name" value="Tetratricopeptide repeat domain"/>
    <property type="match status" value="1"/>
</dbReference>
<dbReference type="Pfam" id="PF01435">
    <property type="entry name" value="Peptidase_M48"/>
    <property type="match status" value="1"/>
</dbReference>
<feature type="binding site" evidence="8">
    <location>
        <position position="134"/>
    </location>
    <ligand>
        <name>Zn(2+)</name>
        <dbReference type="ChEBI" id="CHEBI:29105"/>
        <note>catalytic</note>
    </ligand>
</feature>
<evidence type="ECO:0000313" key="10">
    <source>
        <dbReference type="EMBL" id="EAR60143.1"/>
    </source>
</evidence>
<keyword evidence="5 8" id="KW-0378">Hydrolase</keyword>
<protein>
    <recommendedName>
        <fullName evidence="8">Putative beta-barrel assembly-enhancing protease</fullName>
        <ecNumber evidence="8">3.4.-.-</ecNumber>
    </recommendedName>
</protein>
<evidence type="ECO:0000256" key="8">
    <source>
        <dbReference type="HAMAP-Rule" id="MF_00997"/>
    </source>
</evidence>
<dbReference type="GO" id="GO:0016020">
    <property type="term" value="C:membrane"/>
    <property type="evidence" value="ECO:0007669"/>
    <property type="project" value="InterPro"/>
</dbReference>
<comment type="cofactor">
    <cofactor evidence="8">
        <name>Zn(2+)</name>
        <dbReference type="ChEBI" id="CHEBI:29105"/>
    </cofactor>
    <text evidence="8">Binds 1 zinc ion per subunit.</text>
</comment>
<dbReference type="EMBL" id="AAOW01000023">
    <property type="protein sequence ID" value="EAR60143.1"/>
    <property type="molecule type" value="Genomic_DNA"/>
</dbReference>
<keyword evidence="1 8" id="KW-0645">Protease</keyword>
<keyword evidence="3 8" id="KW-0732">Signal</keyword>
<feature type="active site" evidence="8">
    <location>
        <position position="131"/>
    </location>
</feature>
<reference evidence="10 11" key="1">
    <citation type="submission" date="2006-02" db="EMBL/GenBank/DDBJ databases">
        <authorList>
            <person name="Pinhassi J."/>
            <person name="Pedros-Alio C."/>
            <person name="Ferriera S."/>
            <person name="Johnson J."/>
            <person name="Kravitz S."/>
            <person name="Halpern A."/>
            <person name="Remington K."/>
            <person name="Beeson K."/>
            <person name="Tran B."/>
            <person name="Rogers Y.-H."/>
            <person name="Friedman R."/>
            <person name="Venter J.C."/>
        </authorList>
    </citation>
    <scope>NUCLEOTIDE SEQUENCE [LARGE SCALE GENOMIC DNA]</scope>
    <source>
        <strain evidence="10 11">MED92</strain>
    </source>
</reference>
<keyword evidence="6 8" id="KW-0862">Zinc</keyword>
<keyword evidence="7 8" id="KW-0482">Metalloprotease</keyword>
<dbReference type="HAMAP" id="MF_00997">
    <property type="entry name" value="Protease_BepA"/>
    <property type="match status" value="1"/>
</dbReference>
<dbReference type="OrthoDB" id="9810445at2"/>
<comment type="function">
    <text evidence="8">Functions as both a chaperone and a metalloprotease. Maintains the integrity of the outer membrane by promoting either the assembly or the elimination of outer membrane proteins, depending on their folding state.</text>
</comment>
<feature type="domain" description="Peptidase M48" evidence="9">
    <location>
        <begin position="68"/>
        <end position="251"/>
    </location>
</feature>